<dbReference type="GO" id="GO:0042158">
    <property type="term" value="P:lipoprotein biosynthetic process"/>
    <property type="evidence" value="ECO:0007669"/>
    <property type="project" value="InterPro"/>
</dbReference>
<dbReference type="NCBIfam" id="TIGR00544">
    <property type="entry name" value="lgt"/>
    <property type="match status" value="1"/>
</dbReference>
<dbReference type="GO" id="GO:0005886">
    <property type="term" value="C:plasma membrane"/>
    <property type="evidence" value="ECO:0007669"/>
    <property type="project" value="InterPro"/>
</dbReference>
<evidence type="ECO:0000256" key="7">
    <source>
        <dbReference type="SAM" id="Phobius"/>
    </source>
</evidence>
<dbReference type="Proteomes" id="UP000754644">
    <property type="component" value="Unassembled WGS sequence"/>
</dbReference>
<evidence type="ECO:0000256" key="6">
    <source>
        <dbReference type="ARBA" id="ARBA00023136"/>
    </source>
</evidence>
<comment type="similarity">
    <text evidence="1">Belongs to the Lgt family.</text>
</comment>
<evidence type="ECO:0000256" key="1">
    <source>
        <dbReference type="ARBA" id="ARBA00007150"/>
    </source>
</evidence>
<gene>
    <name evidence="8" type="ORF">HQ497_14400</name>
</gene>
<proteinExistence type="inferred from homology"/>
<protein>
    <submittedName>
        <fullName evidence="8">Prolipoprotein diacylglyceryl transferase</fullName>
    </submittedName>
</protein>
<name>A0A972VZL0_9GAMM</name>
<comment type="caution">
    <text evidence="8">The sequence shown here is derived from an EMBL/GenBank/DDBJ whole genome shotgun (WGS) entry which is preliminary data.</text>
</comment>
<dbReference type="GO" id="GO:0008961">
    <property type="term" value="F:phosphatidylglycerol-prolipoprotein diacylglyceryl transferase activity"/>
    <property type="evidence" value="ECO:0007669"/>
    <property type="project" value="InterPro"/>
</dbReference>
<dbReference type="HAMAP" id="MF_01147">
    <property type="entry name" value="Lgt"/>
    <property type="match status" value="1"/>
</dbReference>
<keyword evidence="4 7" id="KW-0812">Transmembrane</keyword>
<evidence type="ECO:0000256" key="2">
    <source>
        <dbReference type="ARBA" id="ARBA00022475"/>
    </source>
</evidence>
<organism evidence="8 9">
    <name type="scientific">SAR86 cluster bacterium</name>
    <dbReference type="NCBI Taxonomy" id="2030880"/>
    <lineage>
        <taxon>Bacteria</taxon>
        <taxon>Pseudomonadati</taxon>
        <taxon>Pseudomonadota</taxon>
        <taxon>Gammaproteobacteria</taxon>
        <taxon>SAR86 cluster</taxon>
    </lineage>
</organism>
<evidence type="ECO:0000256" key="4">
    <source>
        <dbReference type="ARBA" id="ARBA00022692"/>
    </source>
</evidence>
<feature type="transmembrane region" description="Helical" evidence="7">
    <location>
        <begin position="96"/>
        <end position="113"/>
    </location>
</feature>
<dbReference type="PANTHER" id="PTHR30589">
    <property type="entry name" value="PROLIPOPROTEIN DIACYLGLYCERYL TRANSFERASE"/>
    <property type="match status" value="1"/>
</dbReference>
<evidence type="ECO:0000313" key="9">
    <source>
        <dbReference type="Proteomes" id="UP000754644"/>
    </source>
</evidence>
<evidence type="ECO:0000256" key="5">
    <source>
        <dbReference type="ARBA" id="ARBA00022989"/>
    </source>
</evidence>
<feature type="transmembrane region" description="Helical" evidence="7">
    <location>
        <begin position="57"/>
        <end position="76"/>
    </location>
</feature>
<dbReference type="EMBL" id="JABMOJ010000537">
    <property type="protein sequence ID" value="NQV66548.1"/>
    <property type="molecule type" value="Genomic_DNA"/>
</dbReference>
<feature type="non-terminal residue" evidence="8">
    <location>
        <position position="240"/>
    </location>
</feature>
<dbReference type="Pfam" id="PF01790">
    <property type="entry name" value="LGT"/>
    <property type="match status" value="1"/>
</dbReference>
<dbReference type="AlphaFoldDB" id="A0A972VZL0"/>
<dbReference type="InterPro" id="IPR001640">
    <property type="entry name" value="Lgt"/>
</dbReference>
<dbReference type="PROSITE" id="PS01311">
    <property type="entry name" value="LGT"/>
    <property type="match status" value="1"/>
</dbReference>
<keyword evidence="3 8" id="KW-0808">Transferase</keyword>
<keyword evidence="6 7" id="KW-0472">Membrane</keyword>
<keyword evidence="5 7" id="KW-1133">Transmembrane helix</keyword>
<reference evidence="8" key="1">
    <citation type="submission" date="2020-05" db="EMBL/GenBank/DDBJ databases">
        <title>Sulfur intermediates as new biogeochemical hubs in an aquatic model microbial ecosystem.</title>
        <authorList>
            <person name="Vigneron A."/>
        </authorList>
    </citation>
    <scope>NUCLEOTIDE SEQUENCE</scope>
    <source>
        <strain evidence="8">Bin.250</strain>
    </source>
</reference>
<accession>A0A972VZL0</accession>
<dbReference type="PANTHER" id="PTHR30589:SF0">
    <property type="entry name" value="PHOSPHATIDYLGLYCEROL--PROLIPOPROTEIN DIACYLGLYCERYL TRANSFERASE"/>
    <property type="match status" value="1"/>
</dbReference>
<evidence type="ECO:0000256" key="3">
    <source>
        <dbReference type="ARBA" id="ARBA00022679"/>
    </source>
</evidence>
<feature type="transmembrane region" description="Helical" evidence="7">
    <location>
        <begin position="20"/>
        <end position="37"/>
    </location>
</feature>
<sequence>MWHYPVLDPVLISIGPVSIHWYALSYLVGISLVWWSLGQRARAQALAWNDEQISDMIFYGVFGVILGGRVGYMFFYGWQNLAADPLSLFRVWEGGMSFHGGLLGVLVAMYFYGRQQGRGFIGVTDYIAPSVPIALGCGRIGNFINGELPGRVTEVPWAAIYPGEVLGRHPSSLYQAFSEGVVLFTIMWLFSRRSRPPLAISGMFLIAYGSLRFITEFFREPDRHLMFIAFDWMTMGQLLS</sequence>
<evidence type="ECO:0000313" key="8">
    <source>
        <dbReference type="EMBL" id="NQV66548.1"/>
    </source>
</evidence>
<keyword evidence="2" id="KW-1003">Cell membrane</keyword>